<feature type="site" description="Positions MEP for the nucleophilic attack" evidence="7">
    <location>
        <position position="161"/>
    </location>
</feature>
<dbReference type="PROSITE" id="PS01295">
    <property type="entry name" value="ISPD"/>
    <property type="match status" value="1"/>
</dbReference>
<dbReference type="Pfam" id="PF01128">
    <property type="entry name" value="IspD"/>
    <property type="match status" value="1"/>
</dbReference>
<comment type="pathway">
    <text evidence="2 7">Isoprenoid biosynthesis; isopentenyl diphosphate biosynthesis via DXP pathway; isopentenyl diphosphate from 1-deoxy-D-xylulose 5-phosphate: step 2/6.</text>
</comment>
<dbReference type="GO" id="GO:0019288">
    <property type="term" value="P:isopentenyl diphosphate biosynthetic process, methylerythritol 4-phosphate pathway"/>
    <property type="evidence" value="ECO:0007669"/>
    <property type="project" value="UniProtKB-UniRule"/>
</dbReference>
<dbReference type="Gene3D" id="3.90.550.10">
    <property type="entry name" value="Spore Coat Polysaccharide Biosynthesis Protein SpsA, Chain A"/>
    <property type="match status" value="1"/>
</dbReference>
<accession>A0A0M2V3A1</accession>
<gene>
    <name evidence="7" type="primary">ispD</name>
    <name evidence="8" type="ORF">WG68_17500</name>
</gene>
<dbReference type="EC" id="2.7.7.60" evidence="7"/>
<comment type="similarity">
    <text evidence="3 7">Belongs to the IspD/TarI cytidylyltransferase family. IspD subfamily.</text>
</comment>
<reference evidence="8 9" key="1">
    <citation type="submission" date="2015-03" db="EMBL/GenBank/DDBJ databases">
        <title>Draft genome sequences of two protease-producing strains of Arsukibacterium isolated from two cold and alkaline environments.</title>
        <authorList>
            <person name="Lylloff J.E."/>
            <person name="Skov L.B."/>
            <person name="Jepsen M."/>
            <person name="Hallin P.F."/>
            <person name="Sorensen S.J."/>
            <person name="Stougaard P."/>
            <person name="Glaring M.A."/>
        </authorList>
    </citation>
    <scope>NUCLEOTIDE SEQUENCE [LARGE SCALE GENOMIC DNA]</scope>
    <source>
        <strain evidence="8 9">GCM72</strain>
    </source>
</reference>
<dbReference type="UniPathway" id="UPA00056">
    <property type="reaction ID" value="UER00093"/>
</dbReference>
<protein>
    <recommendedName>
        <fullName evidence="7">2-C-methyl-D-erythritol 4-phosphate cytidylyltransferase</fullName>
        <ecNumber evidence="7">2.7.7.60</ecNumber>
    </recommendedName>
    <alternativeName>
        <fullName evidence="7">4-diphosphocytidyl-2C-methyl-D-erythritol synthase</fullName>
    </alternativeName>
    <alternativeName>
        <fullName evidence="7">MEP cytidylyltransferase</fullName>
        <shortName evidence="7">MCT</shortName>
    </alternativeName>
</protein>
<evidence type="ECO:0000256" key="3">
    <source>
        <dbReference type="ARBA" id="ARBA00009789"/>
    </source>
</evidence>
<dbReference type="OrthoDB" id="9806837at2"/>
<organism evidence="8 9">
    <name type="scientific">Arsukibacterium ikkense</name>
    <dbReference type="NCBI Taxonomy" id="336831"/>
    <lineage>
        <taxon>Bacteria</taxon>
        <taxon>Pseudomonadati</taxon>
        <taxon>Pseudomonadota</taxon>
        <taxon>Gammaproteobacteria</taxon>
        <taxon>Chromatiales</taxon>
        <taxon>Chromatiaceae</taxon>
        <taxon>Arsukibacterium</taxon>
    </lineage>
</organism>
<evidence type="ECO:0000313" key="8">
    <source>
        <dbReference type="EMBL" id="KKO44110.1"/>
    </source>
</evidence>
<dbReference type="InterPro" id="IPR001228">
    <property type="entry name" value="IspD"/>
</dbReference>
<dbReference type="CDD" id="cd02516">
    <property type="entry name" value="CDP-ME_synthetase"/>
    <property type="match status" value="1"/>
</dbReference>
<sequence>MTKRVELAIAAVIPAAGVGKRMQVAVPKQYLPLNGKTILEHSVQRISQHPLVAALWLALDKTDPYFAGTPLVNGALQRVDGGSERVHSVLNALQLIDATAYPWVLVHDAARPLVRQADITNLINGCLQAGYGGILASPVRDTMKRGQATAGRNLVAETVEREQLWHALTPQFFPTQQLREAIAQALAAGVTITDEASAMEWAGQPVLLVEGQADNIKITRPADLTLAAYFFEQQHLEQTLE</sequence>
<dbReference type="Proteomes" id="UP000034228">
    <property type="component" value="Unassembled WGS sequence"/>
</dbReference>
<evidence type="ECO:0000256" key="5">
    <source>
        <dbReference type="ARBA" id="ARBA00022695"/>
    </source>
</evidence>
<dbReference type="NCBIfam" id="TIGR00453">
    <property type="entry name" value="ispD"/>
    <property type="match status" value="1"/>
</dbReference>
<dbReference type="HAMAP" id="MF_00108">
    <property type="entry name" value="IspD"/>
    <property type="match status" value="1"/>
</dbReference>
<dbReference type="InterPro" id="IPR029044">
    <property type="entry name" value="Nucleotide-diphossugar_trans"/>
</dbReference>
<comment type="caution">
    <text evidence="8">The sequence shown here is derived from an EMBL/GenBank/DDBJ whole genome shotgun (WGS) entry which is preliminary data.</text>
</comment>
<dbReference type="SUPFAM" id="SSF53448">
    <property type="entry name" value="Nucleotide-diphospho-sugar transferases"/>
    <property type="match status" value="1"/>
</dbReference>
<evidence type="ECO:0000313" key="9">
    <source>
        <dbReference type="Proteomes" id="UP000034228"/>
    </source>
</evidence>
<keyword evidence="4 7" id="KW-0808">Transferase</keyword>
<evidence type="ECO:0000256" key="2">
    <source>
        <dbReference type="ARBA" id="ARBA00004787"/>
    </source>
</evidence>
<dbReference type="InterPro" id="IPR034683">
    <property type="entry name" value="IspD/TarI"/>
</dbReference>
<evidence type="ECO:0000256" key="1">
    <source>
        <dbReference type="ARBA" id="ARBA00001282"/>
    </source>
</evidence>
<dbReference type="STRING" id="336831.WG68_17500"/>
<comment type="function">
    <text evidence="7">Catalyzes the formation of 4-diphosphocytidyl-2-C-methyl-D-erythritol from CTP and 2-C-methyl-D-erythritol 4-phosphate (MEP).</text>
</comment>
<evidence type="ECO:0000256" key="7">
    <source>
        <dbReference type="HAMAP-Rule" id="MF_00108"/>
    </source>
</evidence>
<feature type="site" description="Transition state stabilizer" evidence="7">
    <location>
        <position position="28"/>
    </location>
</feature>
<dbReference type="PATRIC" id="fig|336831.14.peg.355"/>
<evidence type="ECO:0000256" key="6">
    <source>
        <dbReference type="ARBA" id="ARBA00023229"/>
    </source>
</evidence>
<keyword evidence="9" id="KW-1185">Reference proteome</keyword>
<dbReference type="InterPro" id="IPR018294">
    <property type="entry name" value="ISPD_synthase_CS"/>
</dbReference>
<keyword evidence="5 7" id="KW-0548">Nucleotidyltransferase</keyword>
<dbReference type="PANTHER" id="PTHR32125:SF4">
    <property type="entry name" value="2-C-METHYL-D-ERYTHRITOL 4-PHOSPHATE CYTIDYLYLTRANSFERASE, CHLOROPLASTIC"/>
    <property type="match status" value="1"/>
</dbReference>
<comment type="catalytic activity">
    <reaction evidence="1 7">
        <text>2-C-methyl-D-erythritol 4-phosphate + CTP + H(+) = 4-CDP-2-C-methyl-D-erythritol + diphosphate</text>
        <dbReference type="Rhea" id="RHEA:13429"/>
        <dbReference type="ChEBI" id="CHEBI:15378"/>
        <dbReference type="ChEBI" id="CHEBI:33019"/>
        <dbReference type="ChEBI" id="CHEBI:37563"/>
        <dbReference type="ChEBI" id="CHEBI:57823"/>
        <dbReference type="ChEBI" id="CHEBI:58262"/>
        <dbReference type="EC" id="2.7.7.60"/>
    </reaction>
</comment>
<dbReference type="GO" id="GO:0050518">
    <property type="term" value="F:2-C-methyl-D-erythritol 4-phosphate cytidylyltransferase activity"/>
    <property type="evidence" value="ECO:0007669"/>
    <property type="project" value="UniProtKB-UniRule"/>
</dbReference>
<dbReference type="EMBL" id="LAHO01000020">
    <property type="protein sequence ID" value="KKO44110.1"/>
    <property type="molecule type" value="Genomic_DNA"/>
</dbReference>
<dbReference type="FunFam" id="3.90.550.10:FF:000003">
    <property type="entry name" value="2-C-methyl-D-erythritol 4-phosphate cytidylyltransferase"/>
    <property type="match status" value="1"/>
</dbReference>
<dbReference type="PANTHER" id="PTHR32125">
    <property type="entry name" value="2-C-METHYL-D-ERYTHRITOL 4-PHOSPHATE CYTIDYLYLTRANSFERASE, CHLOROPLASTIC"/>
    <property type="match status" value="1"/>
</dbReference>
<dbReference type="InterPro" id="IPR050088">
    <property type="entry name" value="IspD/TarI_cytidylyltransf_bact"/>
</dbReference>
<proteinExistence type="inferred from homology"/>
<dbReference type="RefSeq" id="WP_046559014.1">
    <property type="nucleotide sequence ID" value="NZ_LAHO01000020.1"/>
</dbReference>
<keyword evidence="6 7" id="KW-0414">Isoprene biosynthesis</keyword>
<feature type="site" description="Transition state stabilizer" evidence="7">
    <location>
        <position position="21"/>
    </location>
</feature>
<name>A0A0M2V3A1_9GAMM</name>
<feature type="site" description="Positions MEP for the nucleophilic attack" evidence="7">
    <location>
        <position position="217"/>
    </location>
</feature>
<evidence type="ECO:0000256" key="4">
    <source>
        <dbReference type="ARBA" id="ARBA00022679"/>
    </source>
</evidence>
<dbReference type="AlphaFoldDB" id="A0A0M2V3A1"/>